<dbReference type="Gene3D" id="3.30.1340.30">
    <property type="match status" value="2"/>
</dbReference>
<name>A0A1I3GWT6_9PLAN</name>
<feature type="chain" id="PRO_5011704690" evidence="2">
    <location>
        <begin position="24"/>
        <end position="418"/>
    </location>
</feature>
<protein>
    <submittedName>
        <fullName evidence="4">Osmotically-inducible protein OsmY, contains BON domain</fullName>
    </submittedName>
</protein>
<evidence type="ECO:0000313" key="4">
    <source>
        <dbReference type="EMBL" id="SFI27859.1"/>
    </source>
</evidence>
<dbReference type="AlphaFoldDB" id="A0A1I3GWT6"/>
<accession>A0A1I3GWT6</accession>
<dbReference type="PANTHER" id="PTHR34606">
    <property type="entry name" value="BON DOMAIN-CONTAINING PROTEIN"/>
    <property type="match status" value="1"/>
</dbReference>
<feature type="region of interest" description="Disordered" evidence="1">
    <location>
        <begin position="242"/>
        <end position="271"/>
    </location>
</feature>
<dbReference type="InterPro" id="IPR051686">
    <property type="entry name" value="Lipoprotein_DolP"/>
</dbReference>
<evidence type="ECO:0000313" key="5">
    <source>
        <dbReference type="Proteomes" id="UP000199518"/>
    </source>
</evidence>
<keyword evidence="2" id="KW-0732">Signal</keyword>
<organism evidence="4 5">
    <name type="scientific">Planctomicrobium piriforme</name>
    <dbReference type="NCBI Taxonomy" id="1576369"/>
    <lineage>
        <taxon>Bacteria</taxon>
        <taxon>Pseudomonadati</taxon>
        <taxon>Planctomycetota</taxon>
        <taxon>Planctomycetia</taxon>
        <taxon>Planctomycetales</taxon>
        <taxon>Planctomycetaceae</taxon>
        <taxon>Planctomicrobium</taxon>
    </lineage>
</organism>
<dbReference type="RefSeq" id="WP_092050006.1">
    <property type="nucleotide sequence ID" value="NZ_FOQD01000007.1"/>
</dbReference>
<proteinExistence type="predicted"/>
<dbReference type="InterPro" id="IPR007055">
    <property type="entry name" value="BON_dom"/>
</dbReference>
<reference evidence="5" key="1">
    <citation type="submission" date="2016-10" db="EMBL/GenBank/DDBJ databases">
        <authorList>
            <person name="Varghese N."/>
            <person name="Submissions S."/>
        </authorList>
    </citation>
    <scope>NUCLEOTIDE SEQUENCE [LARGE SCALE GENOMIC DNA]</scope>
    <source>
        <strain evidence="5">DSM 26348</strain>
    </source>
</reference>
<dbReference type="OrthoDB" id="282501at2"/>
<dbReference type="PROSITE" id="PS50914">
    <property type="entry name" value="BON"/>
    <property type="match status" value="2"/>
</dbReference>
<dbReference type="EMBL" id="FOQD01000007">
    <property type="protein sequence ID" value="SFI27859.1"/>
    <property type="molecule type" value="Genomic_DNA"/>
</dbReference>
<dbReference type="PANTHER" id="PTHR34606:SF15">
    <property type="entry name" value="BON DOMAIN-CONTAINING PROTEIN"/>
    <property type="match status" value="1"/>
</dbReference>
<feature type="domain" description="BON" evidence="3">
    <location>
        <begin position="167"/>
        <end position="234"/>
    </location>
</feature>
<sequence>MLLPRKWALSLGLLAAVPGLTVAGPMDFLKGSPDAAATTPERANQEVADDIGKALGQAKLAYKDVSIEYLAGTATIKGQIKDASQRAMVTRIISEVPGVRTVENKLTLIEGAGAPAARPVSAASHEAAQAAAAHEAAAAPVQHAAGMQAASKPRVQQVNHETAAPQSNQAVAQGIADALTSAGLSGYDIEIRYKSGVASLIGSVDAKEQAVMAQRATMSVPGVTQVLNRLTVNGQPVNIPPTAGAPGYGPAPGMPPQGMAQGGPQGAVPAGYQQGYGAPPQGYGPPPGMPMQGYGPPPGMPPQGAPIQQAQGMAPGGMQAPMPQYGNVQQTGHHIYNQPNMPNYAWPTYAPYDNSAAISYPTQYDASAFPYIGPYYPYPQVPLGWRKSTLEWDDGYWSLKFDSKTDRWWWFLNPHNWH</sequence>
<keyword evidence="5" id="KW-1185">Reference proteome</keyword>
<feature type="domain" description="BON" evidence="3">
    <location>
        <begin position="43"/>
        <end position="110"/>
    </location>
</feature>
<evidence type="ECO:0000259" key="3">
    <source>
        <dbReference type="PROSITE" id="PS50914"/>
    </source>
</evidence>
<evidence type="ECO:0000256" key="2">
    <source>
        <dbReference type="SAM" id="SignalP"/>
    </source>
</evidence>
<dbReference type="Pfam" id="PF04972">
    <property type="entry name" value="BON"/>
    <property type="match status" value="2"/>
</dbReference>
<feature type="signal peptide" evidence="2">
    <location>
        <begin position="1"/>
        <end position="23"/>
    </location>
</feature>
<gene>
    <name evidence="4" type="ORF">SAMN05421753_107157</name>
</gene>
<evidence type="ECO:0000256" key="1">
    <source>
        <dbReference type="SAM" id="MobiDB-lite"/>
    </source>
</evidence>
<dbReference type="STRING" id="1576369.SAMN05421753_107157"/>
<dbReference type="Proteomes" id="UP000199518">
    <property type="component" value="Unassembled WGS sequence"/>
</dbReference>